<keyword evidence="2" id="KW-0378">Hydrolase</keyword>
<organism evidence="2 3">
    <name type="scientific">Roseburia inulinivorans DSM 16841</name>
    <dbReference type="NCBI Taxonomy" id="622312"/>
    <lineage>
        <taxon>Bacteria</taxon>
        <taxon>Bacillati</taxon>
        <taxon>Bacillota</taxon>
        <taxon>Clostridia</taxon>
        <taxon>Lachnospirales</taxon>
        <taxon>Lachnospiraceae</taxon>
        <taxon>Roseburia</taxon>
    </lineage>
</organism>
<name>C0FPX3_9FIRM</name>
<dbReference type="EMBL" id="ACFY01000033">
    <property type="protein sequence ID" value="EEG95380.1"/>
    <property type="molecule type" value="Genomic_DNA"/>
</dbReference>
<dbReference type="GO" id="GO:0016787">
    <property type="term" value="F:hydrolase activity"/>
    <property type="evidence" value="ECO:0007669"/>
    <property type="project" value="UniProtKB-KW"/>
</dbReference>
<evidence type="ECO:0000313" key="3">
    <source>
        <dbReference type="Proteomes" id="UP000003561"/>
    </source>
</evidence>
<dbReference type="AlphaFoldDB" id="C0FPX3"/>
<reference evidence="2 3" key="1">
    <citation type="submission" date="2009-02" db="EMBL/GenBank/DDBJ databases">
        <authorList>
            <person name="Fulton L."/>
            <person name="Clifton S."/>
            <person name="Fulton B."/>
            <person name="Xu J."/>
            <person name="Minx P."/>
            <person name="Pepin K.H."/>
            <person name="Johnson M."/>
            <person name="Bhonagiri V."/>
            <person name="Nash W.E."/>
            <person name="Mardis E.R."/>
            <person name="Wilson R.K."/>
        </authorList>
    </citation>
    <scope>NUCLEOTIDE SEQUENCE [LARGE SCALE GENOMIC DNA]</scope>
    <source>
        <strain evidence="2 3">DSM 16841</strain>
    </source>
</reference>
<dbReference type="Pfam" id="PF07486">
    <property type="entry name" value="Hydrolase_2"/>
    <property type="match status" value="1"/>
</dbReference>
<protein>
    <submittedName>
        <fullName evidence="2">Cell Wall Hydrolase</fullName>
    </submittedName>
</protein>
<comment type="caution">
    <text evidence="2">The sequence shown here is derived from an EMBL/GenBank/DDBJ whole genome shotgun (WGS) entry which is preliminary data.</text>
</comment>
<dbReference type="Proteomes" id="UP000003561">
    <property type="component" value="Unassembled WGS sequence"/>
</dbReference>
<evidence type="ECO:0000259" key="1">
    <source>
        <dbReference type="Pfam" id="PF07486"/>
    </source>
</evidence>
<dbReference type="InterPro" id="IPR011105">
    <property type="entry name" value="Cell_wall_hydrolase_SleB"/>
</dbReference>
<gene>
    <name evidence="2" type="ORF">ROSEINA2194_00776</name>
</gene>
<sequence>MTTVQNAAVEATVDDVTLLAAIIQCEAGNEVYEGQLAVGAVVMNRVRSGGYPSTVHDVIYQKSQFPPAGAGSVANVAAKGPKQSCLQAAQEALNGTDNTGGATCFRRASSGHAGVVIGNHVFY</sequence>
<accession>C0FPX3</accession>
<dbReference type="RefSeq" id="WP_007883417.1">
    <property type="nucleotide sequence ID" value="NZ_ACFY01000033.1"/>
</dbReference>
<reference evidence="2 3" key="2">
    <citation type="submission" date="2009-03" db="EMBL/GenBank/DDBJ databases">
        <title>Draft genome sequence of Roseburia inulinivorans (DSM 16841).</title>
        <authorList>
            <person name="Sudarsanam P."/>
            <person name="Ley R."/>
            <person name="Guruge J."/>
            <person name="Turnbaugh P.J."/>
            <person name="Mahowald M."/>
            <person name="Liep D."/>
            <person name="Gordon J."/>
        </authorList>
    </citation>
    <scope>NUCLEOTIDE SEQUENCE [LARGE SCALE GENOMIC DNA]</scope>
    <source>
        <strain evidence="2 3">DSM 16841</strain>
    </source>
</reference>
<dbReference type="Gene3D" id="1.10.10.2520">
    <property type="entry name" value="Cell wall hydrolase SleB, domain 1"/>
    <property type="match status" value="1"/>
</dbReference>
<dbReference type="InterPro" id="IPR042047">
    <property type="entry name" value="SleB_dom1"/>
</dbReference>
<proteinExistence type="predicted"/>
<evidence type="ECO:0000313" key="2">
    <source>
        <dbReference type="EMBL" id="EEG95380.1"/>
    </source>
</evidence>
<feature type="domain" description="Cell wall hydrolase SleB" evidence="1">
    <location>
        <begin position="29"/>
        <end position="123"/>
    </location>
</feature>
<dbReference type="eggNOG" id="COG3773">
    <property type="taxonomic scope" value="Bacteria"/>
</dbReference>